<accession>A0AAN6U2L8</accession>
<gene>
    <name evidence="2" type="ORF">N657DRAFT_570130</name>
</gene>
<name>A0AAN6U2L8_9PEZI</name>
<protein>
    <submittedName>
        <fullName evidence="2">HET-domain-containing protein</fullName>
    </submittedName>
</protein>
<dbReference type="EMBL" id="MU853226">
    <property type="protein sequence ID" value="KAK4124810.1"/>
    <property type="molecule type" value="Genomic_DNA"/>
</dbReference>
<evidence type="ECO:0000259" key="1">
    <source>
        <dbReference type="Pfam" id="PF06985"/>
    </source>
</evidence>
<dbReference type="InterPro" id="IPR010730">
    <property type="entry name" value="HET"/>
</dbReference>
<dbReference type="Proteomes" id="UP001302602">
    <property type="component" value="Unassembled WGS sequence"/>
</dbReference>
<evidence type="ECO:0000313" key="2">
    <source>
        <dbReference type="EMBL" id="KAK4124810.1"/>
    </source>
</evidence>
<reference evidence="2" key="2">
    <citation type="submission" date="2023-05" db="EMBL/GenBank/DDBJ databases">
        <authorList>
            <consortium name="Lawrence Berkeley National Laboratory"/>
            <person name="Steindorff A."/>
            <person name="Hensen N."/>
            <person name="Bonometti L."/>
            <person name="Westerberg I."/>
            <person name="Brannstrom I.O."/>
            <person name="Guillou S."/>
            <person name="Cros-Aarteil S."/>
            <person name="Calhoun S."/>
            <person name="Haridas S."/>
            <person name="Kuo A."/>
            <person name="Mondo S."/>
            <person name="Pangilinan J."/>
            <person name="Riley R."/>
            <person name="Labutti K."/>
            <person name="Andreopoulos B."/>
            <person name="Lipzen A."/>
            <person name="Chen C."/>
            <person name="Yanf M."/>
            <person name="Daum C."/>
            <person name="Ng V."/>
            <person name="Clum A."/>
            <person name="Ohm R."/>
            <person name="Martin F."/>
            <person name="Silar P."/>
            <person name="Natvig D."/>
            <person name="Lalanne C."/>
            <person name="Gautier V."/>
            <person name="Ament-Velasquez S.L."/>
            <person name="Kruys A."/>
            <person name="Hutchinson M.I."/>
            <person name="Powell A.J."/>
            <person name="Barry K."/>
            <person name="Miller A.N."/>
            <person name="Grigoriev I.V."/>
            <person name="Debuchy R."/>
            <person name="Gladieux P."/>
            <person name="Thoren M.H."/>
            <person name="Johannesson H."/>
        </authorList>
    </citation>
    <scope>NUCLEOTIDE SEQUENCE</scope>
    <source>
        <strain evidence="2">CBS 731.68</strain>
    </source>
</reference>
<organism evidence="2 3">
    <name type="scientific">Parathielavia appendiculata</name>
    <dbReference type="NCBI Taxonomy" id="2587402"/>
    <lineage>
        <taxon>Eukaryota</taxon>
        <taxon>Fungi</taxon>
        <taxon>Dikarya</taxon>
        <taxon>Ascomycota</taxon>
        <taxon>Pezizomycotina</taxon>
        <taxon>Sordariomycetes</taxon>
        <taxon>Sordariomycetidae</taxon>
        <taxon>Sordariales</taxon>
        <taxon>Chaetomiaceae</taxon>
        <taxon>Parathielavia</taxon>
    </lineage>
</organism>
<dbReference type="Pfam" id="PF06985">
    <property type="entry name" value="HET"/>
    <property type="match status" value="1"/>
</dbReference>
<dbReference type="PANTHER" id="PTHR33112">
    <property type="entry name" value="DOMAIN PROTEIN, PUTATIVE-RELATED"/>
    <property type="match status" value="1"/>
</dbReference>
<feature type="domain" description="Heterokaryon incompatibility" evidence="1">
    <location>
        <begin position="56"/>
        <end position="167"/>
    </location>
</feature>
<dbReference type="GeneID" id="87825479"/>
<keyword evidence="3" id="KW-1185">Reference proteome</keyword>
<dbReference type="RefSeq" id="XP_062648581.1">
    <property type="nucleotide sequence ID" value="XM_062788709.1"/>
</dbReference>
<evidence type="ECO:0000313" key="3">
    <source>
        <dbReference type="Proteomes" id="UP001302602"/>
    </source>
</evidence>
<comment type="caution">
    <text evidence="2">The sequence shown here is derived from an EMBL/GenBank/DDBJ whole genome shotgun (WGS) entry which is preliminary data.</text>
</comment>
<dbReference type="PANTHER" id="PTHR33112:SF16">
    <property type="entry name" value="HETEROKARYON INCOMPATIBILITY DOMAIN-CONTAINING PROTEIN"/>
    <property type="match status" value="1"/>
</dbReference>
<dbReference type="AlphaFoldDB" id="A0AAN6U2L8"/>
<proteinExistence type="predicted"/>
<feature type="non-terminal residue" evidence="2">
    <location>
        <position position="339"/>
    </location>
</feature>
<sequence>MDRVRDWIEKCERRHEDCRLAEPSPLPTRVLDVGAQEDQEFHLSLYETTSGETGQYICLSHCWGGHQPLKTTTSTIEARKLGIRWDEVPRTFQHAVIITRALGIRYLWIDSLCIVQDNADDWRRESAKMHTVYEGGYLTLAASGSAGPDGGLFRPHIRTRRKIPHIDSLREHPLIGRGWFFQERLLSRRVLHFSSAELAWECMETNDCECGELDDCIGVGEHQLAEKSLYRPVNDKGKYWLVLVWQRIVMDYSRTQLSYEQDVFPALSGVAELQRAMRGSTYCAGLWSDSFIYDLLWRVPKNTNLPISNEFQQYERVARPSKWRAPTWSWASVKSAVKY</sequence>
<reference evidence="2" key="1">
    <citation type="journal article" date="2023" name="Mol. Phylogenet. Evol.">
        <title>Genome-scale phylogeny and comparative genomics of the fungal order Sordariales.</title>
        <authorList>
            <person name="Hensen N."/>
            <person name="Bonometti L."/>
            <person name="Westerberg I."/>
            <person name="Brannstrom I.O."/>
            <person name="Guillou S."/>
            <person name="Cros-Aarteil S."/>
            <person name="Calhoun S."/>
            <person name="Haridas S."/>
            <person name="Kuo A."/>
            <person name="Mondo S."/>
            <person name="Pangilinan J."/>
            <person name="Riley R."/>
            <person name="LaButti K."/>
            <person name="Andreopoulos B."/>
            <person name="Lipzen A."/>
            <person name="Chen C."/>
            <person name="Yan M."/>
            <person name="Daum C."/>
            <person name="Ng V."/>
            <person name="Clum A."/>
            <person name="Steindorff A."/>
            <person name="Ohm R.A."/>
            <person name="Martin F."/>
            <person name="Silar P."/>
            <person name="Natvig D.O."/>
            <person name="Lalanne C."/>
            <person name="Gautier V."/>
            <person name="Ament-Velasquez S.L."/>
            <person name="Kruys A."/>
            <person name="Hutchinson M.I."/>
            <person name="Powell A.J."/>
            <person name="Barry K."/>
            <person name="Miller A.N."/>
            <person name="Grigoriev I.V."/>
            <person name="Debuchy R."/>
            <person name="Gladieux P."/>
            <person name="Hiltunen Thoren M."/>
            <person name="Johannesson H."/>
        </authorList>
    </citation>
    <scope>NUCLEOTIDE SEQUENCE</scope>
    <source>
        <strain evidence="2">CBS 731.68</strain>
    </source>
</reference>